<protein>
    <submittedName>
        <fullName evidence="2">Transposase</fullName>
    </submittedName>
</protein>
<dbReference type="AlphaFoldDB" id="A0A0M3IVW5"/>
<evidence type="ECO:0000313" key="1">
    <source>
        <dbReference type="Proteomes" id="UP000036681"/>
    </source>
</evidence>
<dbReference type="Proteomes" id="UP000036681">
    <property type="component" value="Unplaced"/>
</dbReference>
<accession>A0A0M3IVW5</accession>
<keyword evidence="1" id="KW-1185">Reference proteome</keyword>
<reference evidence="2" key="1">
    <citation type="submission" date="2017-02" db="UniProtKB">
        <authorList>
            <consortium name="WormBaseParasite"/>
        </authorList>
    </citation>
    <scope>IDENTIFICATION</scope>
</reference>
<organism evidence="1 2">
    <name type="scientific">Ascaris lumbricoides</name>
    <name type="common">Giant roundworm</name>
    <dbReference type="NCBI Taxonomy" id="6252"/>
    <lineage>
        <taxon>Eukaryota</taxon>
        <taxon>Metazoa</taxon>
        <taxon>Ecdysozoa</taxon>
        <taxon>Nematoda</taxon>
        <taxon>Chromadorea</taxon>
        <taxon>Rhabditida</taxon>
        <taxon>Spirurina</taxon>
        <taxon>Ascaridomorpha</taxon>
        <taxon>Ascaridoidea</taxon>
        <taxon>Ascarididae</taxon>
        <taxon>Ascaris</taxon>
    </lineage>
</organism>
<proteinExistence type="predicted"/>
<dbReference type="WBParaSite" id="ALUE_0002289301-mRNA-1">
    <property type="protein sequence ID" value="ALUE_0002289301-mRNA-1"/>
    <property type="gene ID" value="ALUE_0002289301"/>
</dbReference>
<evidence type="ECO:0000313" key="2">
    <source>
        <dbReference type="WBParaSite" id="ALUE_0002289301-mRNA-1"/>
    </source>
</evidence>
<sequence length="37" mass="4220">MRQVNWTASQQLRFSQHLRGAIEKKPTLSAVSAFFKG</sequence>
<name>A0A0M3IVW5_ASCLU</name>